<name>A0A1A8WQK0_PLAOA</name>
<gene>
    <name evidence="1" type="ORF">POVCU2_0093820</name>
</gene>
<organism evidence="1 2">
    <name type="scientific">Plasmodium ovale curtisi</name>
    <dbReference type="NCBI Taxonomy" id="864141"/>
    <lineage>
        <taxon>Eukaryota</taxon>
        <taxon>Sar</taxon>
        <taxon>Alveolata</taxon>
        <taxon>Apicomplexa</taxon>
        <taxon>Aconoidasida</taxon>
        <taxon>Haemosporida</taxon>
        <taxon>Plasmodiidae</taxon>
        <taxon>Plasmodium</taxon>
        <taxon>Plasmodium (Plasmodium)</taxon>
    </lineage>
</organism>
<evidence type="ECO:0000313" key="2">
    <source>
        <dbReference type="Proteomes" id="UP000078560"/>
    </source>
</evidence>
<accession>A0A1A8WQK0</accession>
<proteinExistence type="predicted"/>
<reference evidence="2" key="1">
    <citation type="submission" date="2016-05" db="EMBL/GenBank/DDBJ databases">
        <authorList>
            <person name="Naeem Raeece"/>
        </authorList>
    </citation>
    <scope>NUCLEOTIDE SEQUENCE [LARGE SCALE GENOMIC DNA]</scope>
</reference>
<protein>
    <submittedName>
        <fullName evidence="1">PIR Superfamily Protein</fullName>
    </submittedName>
</protein>
<dbReference type="Pfam" id="PF05795">
    <property type="entry name" value="Plasmodium_Vir"/>
    <property type="match status" value="2"/>
</dbReference>
<evidence type="ECO:0000313" key="1">
    <source>
        <dbReference type="EMBL" id="SBS95185.1"/>
    </source>
</evidence>
<dbReference type="InterPro" id="IPR008780">
    <property type="entry name" value="Plasmodium_Vir"/>
</dbReference>
<sequence length="323" mass="37549">MELFSERFYQDREILNVHLQKYNTKCSKIYSPKESAHMQYLCKIVLKYLEESTKWEKNKTEYDDCILLNYWLYDKLTKYFVHDKSYIDFAYGSIETIWSNLVTDIKERSYYNKCKPLFREILIHDNWEKGKELYDYYVDFKTIFGIAKNFPERCREYYKKIEDKTSLYEYFQENCSPEKDNCPYFYGKCKDYNPALVLSDLPCHNKIVAERIPSAKNPAAEHSSGEELGFASRATGTDVKQENSGIGTKVGHSVLAVTPVLLTASVIYKYTPVSSWIRKLGGNISNSISNMDGGEMEGFLGNTQESGNMLFDGGENYISYQPM</sequence>
<dbReference type="Proteomes" id="UP000078560">
    <property type="component" value="Unassembled WGS sequence"/>
</dbReference>
<dbReference type="EMBL" id="FLQU01001960">
    <property type="protein sequence ID" value="SBS95185.1"/>
    <property type="molecule type" value="Genomic_DNA"/>
</dbReference>
<dbReference type="AlphaFoldDB" id="A0A1A8WQK0"/>